<dbReference type="OrthoDB" id="417112at2759"/>
<dbReference type="AlphaFoldDB" id="A0A8S9YX66"/>
<evidence type="ECO:0000313" key="3">
    <source>
        <dbReference type="Proteomes" id="UP000822476"/>
    </source>
</evidence>
<dbReference type="NCBIfam" id="TIGR04336">
    <property type="entry name" value="AmmeMemoSam_B"/>
    <property type="match status" value="1"/>
</dbReference>
<dbReference type="PANTHER" id="PTHR11060">
    <property type="entry name" value="PROTEIN MEMO1"/>
    <property type="match status" value="1"/>
</dbReference>
<dbReference type="Proteomes" id="UP000822476">
    <property type="component" value="Unassembled WGS sequence"/>
</dbReference>
<accession>A0A8S9YX66</accession>
<name>A0A8S9YX66_9TREM</name>
<dbReference type="Pfam" id="PF01875">
    <property type="entry name" value="Memo"/>
    <property type="match status" value="2"/>
</dbReference>
<dbReference type="InterPro" id="IPR002737">
    <property type="entry name" value="MEMO1_fam"/>
</dbReference>
<comment type="caution">
    <text evidence="2">The sequence shown here is derived from an EMBL/GenBank/DDBJ whole genome shotgun (WGS) entry which is preliminary data.</text>
</comment>
<sequence length="215" mass="23904">MIRNLVREVQLFKIQLTCDVAHVILCGPMRLHFTKSVIMPIHFCQQDRRMSSIIIMIVRASSHAGLWYSDNASVLSSQLASWLDNVNEDFKPARAIIVPHAGYRHSGSCAAYAYKQIDPQTTRRIFILGPSHHANIGSKCALSPANVCRTPLADLKIDEAGNNLISIVPIVVGGLSPEREMVYGRLLAPFLRDPSTVFVISSDFCHWGKSYTEIA</sequence>
<comment type="similarity">
    <text evidence="1">Belongs to the MEMO1 family.</text>
</comment>
<dbReference type="EMBL" id="JTDE01003920">
    <property type="protein sequence ID" value="KAF7255497.1"/>
    <property type="molecule type" value="Genomic_DNA"/>
</dbReference>
<evidence type="ECO:0000256" key="1">
    <source>
        <dbReference type="ARBA" id="ARBA00006315"/>
    </source>
</evidence>
<organism evidence="2 3">
    <name type="scientific">Paragonimus skrjabini miyazakii</name>
    <dbReference type="NCBI Taxonomy" id="59628"/>
    <lineage>
        <taxon>Eukaryota</taxon>
        <taxon>Metazoa</taxon>
        <taxon>Spiralia</taxon>
        <taxon>Lophotrochozoa</taxon>
        <taxon>Platyhelminthes</taxon>
        <taxon>Trematoda</taxon>
        <taxon>Digenea</taxon>
        <taxon>Plagiorchiida</taxon>
        <taxon>Troglotremata</taxon>
        <taxon>Troglotrematidae</taxon>
        <taxon>Paragonimus</taxon>
    </lineage>
</organism>
<dbReference type="PANTHER" id="PTHR11060:SF0">
    <property type="entry name" value="PROTEIN MEMO1"/>
    <property type="match status" value="1"/>
</dbReference>
<proteinExistence type="inferred from homology"/>
<reference evidence="2" key="1">
    <citation type="submission" date="2019-07" db="EMBL/GenBank/DDBJ databases">
        <title>Annotation for the trematode Paragonimus miyazaki's.</title>
        <authorList>
            <person name="Choi Y.-J."/>
        </authorList>
    </citation>
    <scope>NUCLEOTIDE SEQUENCE</scope>
    <source>
        <strain evidence="2">Japan</strain>
    </source>
</reference>
<keyword evidence="3" id="KW-1185">Reference proteome</keyword>
<evidence type="ECO:0008006" key="4">
    <source>
        <dbReference type="Google" id="ProtNLM"/>
    </source>
</evidence>
<protein>
    <recommendedName>
        <fullName evidence="4">Protein MEMO1</fullName>
    </recommendedName>
</protein>
<gene>
    <name evidence="2" type="ORF">EG68_07377</name>
</gene>
<dbReference type="CDD" id="cd07361">
    <property type="entry name" value="MEMO_like"/>
    <property type="match status" value="1"/>
</dbReference>
<evidence type="ECO:0000313" key="2">
    <source>
        <dbReference type="EMBL" id="KAF7255497.1"/>
    </source>
</evidence>
<dbReference type="Gene3D" id="3.40.830.10">
    <property type="entry name" value="LigB-like"/>
    <property type="match status" value="2"/>
</dbReference>